<dbReference type="GO" id="GO:0008831">
    <property type="term" value="F:dTDP-4-dehydrorhamnose reductase activity"/>
    <property type="evidence" value="ECO:0007669"/>
    <property type="project" value="TreeGrafter"/>
</dbReference>
<dbReference type="Pfam" id="PF04321">
    <property type="entry name" value="RmlD_sub_bind"/>
    <property type="match status" value="1"/>
</dbReference>
<accession>A0AAU8HZN5</accession>
<sequence length="280" mass="31353">MKRYLVLGAQGQLGQALKKVKPDDVELIRPDRKRSDITNFEQIRNLIIDEMPDAVINCAAYTDVDKAEDNIQAALEVNAYGAANIAKICSELHIDLIHISTDYVFDGSFPGIEGAQTNPLNVYGYSKRFGEELVHAVHPGALIIRTASVYSEFGNNFLKTLLSRYNAGQREFDVICDHYSCPTYAPDLAETIFTMLEYGVGARIYHYAGKDYLSWYDFATNIFCEIDTTVKVNPISASQYNSKAPRPAKSYLETKGFLNPKPVVCGINESLKVLLNKERE</sequence>
<dbReference type="EMBL" id="PP895363">
    <property type="protein sequence ID" value="XCI78159.1"/>
    <property type="molecule type" value="Genomic_DNA"/>
</dbReference>
<feature type="domain" description="RmlD-like substrate binding" evidence="1">
    <location>
        <begin position="4"/>
        <end position="257"/>
    </location>
</feature>
<evidence type="ECO:0000313" key="2">
    <source>
        <dbReference type="EMBL" id="XCI78159.1"/>
    </source>
</evidence>
<proteinExistence type="predicted"/>
<reference evidence="2" key="1">
    <citation type="submission" date="2024-06" db="EMBL/GenBank/DDBJ databases">
        <title>High activity and specificity of bacteriophage cocktails against carbapenem-resistant Klebsiella pneumoniae belonging to high-risk clones CG258 and ST307.</title>
        <authorList>
            <person name="Jimenez Quiceno J."/>
            <person name="Salazar Ospina L."/>
            <person name="Tellez Carrasquilla S."/>
        </authorList>
    </citation>
    <scope>NUCLEOTIDE SEQUENCE</scope>
</reference>
<dbReference type="InterPro" id="IPR036291">
    <property type="entry name" value="NAD(P)-bd_dom_sf"/>
</dbReference>
<dbReference type="Gene3D" id="3.40.50.720">
    <property type="entry name" value="NAD(P)-binding Rossmann-like Domain"/>
    <property type="match status" value="1"/>
</dbReference>
<dbReference type="PANTHER" id="PTHR10491">
    <property type="entry name" value="DTDP-4-DEHYDRORHAMNOSE REDUCTASE"/>
    <property type="match status" value="1"/>
</dbReference>
<dbReference type="SUPFAM" id="SSF51735">
    <property type="entry name" value="NAD(P)-binding Rossmann-fold domains"/>
    <property type="match status" value="1"/>
</dbReference>
<dbReference type="CDD" id="cd05254">
    <property type="entry name" value="dTDP_HR_like_SDR_e"/>
    <property type="match status" value="1"/>
</dbReference>
<dbReference type="NCBIfam" id="TIGR01214">
    <property type="entry name" value="rmlD"/>
    <property type="match status" value="1"/>
</dbReference>
<name>A0AAU8HZN5_9CAUD</name>
<evidence type="ECO:0000259" key="1">
    <source>
        <dbReference type="Pfam" id="PF04321"/>
    </source>
</evidence>
<dbReference type="GO" id="GO:0019305">
    <property type="term" value="P:dTDP-rhamnose biosynthetic process"/>
    <property type="evidence" value="ECO:0007669"/>
    <property type="project" value="TreeGrafter"/>
</dbReference>
<dbReference type="Gene3D" id="3.90.25.10">
    <property type="entry name" value="UDP-galactose 4-epimerase, domain 1"/>
    <property type="match status" value="1"/>
</dbReference>
<dbReference type="InterPro" id="IPR005913">
    <property type="entry name" value="dTDP_dehydrorham_reduct"/>
</dbReference>
<organism evidence="2">
    <name type="scientific">Klebsiella phage FKP3</name>
    <dbReference type="NCBI Taxonomy" id="3231233"/>
    <lineage>
        <taxon>Viruses</taxon>
        <taxon>Duplodnaviria</taxon>
        <taxon>Heunggongvirae</taxon>
        <taxon>Uroviricota</taxon>
        <taxon>Caudoviricetes</taxon>
        <taxon>Stephanstirmvirinae</taxon>
        <taxon>Justusliebigvirus</taxon>
    </lineage>
</organism>
<dbReference type="InterPro" id="IPR029903">
    <property type="entry name" value="RmlD-like-bd"/>
</dbReference>
<protein>
    <submittedName>
        <fullName evidence="2">Nucleotide-sugar epimerase</fullName>
    </submittedName>
</protein>
<dbReference type="PANTHER" id="PTHR10491:SF4">
    <property type="entry name" value="METHIONINE ADENOSYLTRANSFERASE 2 SUBUNIT BETA"/>
    <property type="match status" value="1"/>
</dbReference>